<feature type="region of interest" description="Disordered" evidence="4">
    <location>
        <begin position="336"/>
        <end position="363"/>
    </location>
</feature>
<dbReference type="GO" id="GO:0005829">
    <property type="term" value="C:cytosol"/>
    <property type="evidence" value="ECO:0007669"/>
    <property type="project" value="TreeGrafter"/>
</dbReference>
<dbReference type="InterPro" id="IPR018060">
    <property type="entry name" value="HTH_AraC"/>
</dbReference>
<reference evidence="6 7" key="1">
    <citation type="submission" date="2014-07" db="EMBL/GenBank/DDBJ databases">
        <authorList>
            <person name="Lee K."/>
            <person name="Lim J.Y."/>
            <person name="Hwang I."/>
        </authorList>
    </citation>
    <scope>NUCLEOTIDE SEQUENCE [LARGE SCALE GENOMIC DNA]</scope>
    <source>
        <strain evidence="6 7">KL28</strain>
    </source>
</reference>
<gene>
    <name evidence="6" type="ORF">PSAKL28_38510</name>
</gene>
<dbReference type="OrthoDB" id="5582699at2"/>
<dbReference type="RefSeq" id="WP_038613524.1">
    <property type="nucleotide sequence ID" value="NZ_CP009048.1"/>
</dbReference>
<dbReference type="InterPro" id="IPR020449">
    <property type="entry name" value="Tscrpt_reg_AraC-type_HTH"/>
</dbReference>
<evidence type="ECO:0000256" key="2">
    <source>
        <dbReference type="ARBA" id="ARBA00023125"/>
    </source>
</evidence>
<dbReference type="Pfam" id="PF12625">
    <property type="entry name" value="Arabinose_bd"/>
    <property type="match status" value="1"/>
</dbReference>
<dbReference type="PROSITE" id="PS01124">
    <property type="entry name" value="HTH_ARAC_FAMILY_2"/>
    <property type="match status" value="1"/>
</dbReference>
<evidence type="ECO:0000256" key="3">
    <source>
        <dbReference type="ARBA" id="ARBA00023163"/>
    </source>
</evidence>
<feature type="domain" description="HTH araC/xylS-type" evidence="5">
    <location>
        <begin position="234"/>
        <end position="332"/>
    </location>
</feature>
<proteinExistence type="predicted"/>
<keyword evidence="2" id="KW-0238">DNA-binding</keyword>
<dbReference type="GO" id="GO:0003700">
    <property type="term" value="F:DNA-binding transcription factor activity"/>
    <property type="evidence" value="ECO:0007669"/>
    <property type="project" value="InterPro"/>
</dbReference>
<accession>A0A077FIC3</accession>
<evidence type="ECO:0000313" key="7">
    <source>
        <dbReference type="Proteomes" id="UP000028931"/>
    </source>
</evidence>
<evidence type="ECO:0000256" key="4">
    <source>
        <dbReference type="SAM" id="MobiDB-lite"/>
    </source>
</evidence>
<dbReference type="GO" id="GO:0000976">
    <property type="term" value="F:transcription cis-regulatory region binding"/>
    <property type="evidence" value="ECO:0007669"/>
    <property type="project" value="TreeGrafter"/>
</dbReference>
<dbReference type="Gene3D" id="1.10.10.60">
    <property type="entry name" value="Homeodomain-like"/>
    <property type="match status" value="1"/>
</dbReference>
<dbReference type="Proteomes" id="UP000028931">
    <property type="component" value="Chromosome"/>
</dbReference>
<evidence type="ECO:0000256" key="1">
    <source>
        <dbReference type="ARBA" id="ARBA00023015"/>
    </source>
</evidence>
<dbReference type="HOGENOM" id="CLU_047522_1_1_6"/>
<dbReference type="PANTHER" id="PTHR47894:SF1">
    <property type="entry name" value="HTH-TYPE TRANSCRIPTIONAL REGULATOR VQSM"/>
    <property type="match status" value="1"/>
</dbReference>
<dbReference type="AlphaFoldDB" id="A0A077FIC3"/>
<keyword evidence="1" id="KW-0805">Transcription regulation</keyword>
<dbReference type="Pfam" id="PF12833">
    <property type="entry name" value="HTH_18"/>
    <property type="match status" value="1"/>
</dbReference>
<dbReference type="InterPro" id="IPR009057">
    <property type="entry name" value="Homeodomain-like_sf"/>
</dbReference>
<dbReference type="PANTHER" id="PTHR47894">
    <property type="entry name" value="HTH-TYPE TRANSCRIPTIONAL REGULATOR GADX"/>
    <property type="match status" value="1"/>
</dbReference>
<protein>
    <submittedName>
        <fullName evidence="6">AraC family transcriptional regulator</fullName>
    </submittedName>
</protein>
<dbReference type="EMBL" id="CP009048">
    <property type="protein sequence ID" value="AIL63001.1"/>
    <property type="molecule type" value="Genomic_DNA"/>
</dbReference>
<keyword evidence="3" id="KW-0804">Transcription</keyword>
<sequence>MSERTTSASWASGIVKALELEGLDCRAMFKQLGLDFAALDDPDARFTQDSMTRLWQLAVDLSGNQAIGLNMARVVRPASFHVVGYALMSSRTLAEGFERLVRYQRIIAESSDLSFRLEPDGYALILTVHGDHLPPTRHSAEASLACALSLCSWLSGRVIQPRRVLIQGPQPMDVTPYKTAFHAPLVFGAAYDTLVFERADMEAPLPTANEAMATLHDRFAGEYLARFSESRVTHRARQVLCRVLPQGEPKRETVAQALHLSQRTLQRRLQEEGISFQTLLDDTRRELAEQYLAQPSMTLLETAYLLGFADPSNFFRAFRRWFDATPGEYRTRMGASAVAPPCAEGDEASVSDARTPAYTAPAP</sequence>
<name>A0A077FIC3_9PSED</name>
<dbReference type="SUPFAM" id="SSF46689">
    <property type="entry name" value="Homeodomain-like"/>
    <property type="match status" value="1"/>
</dbReference>
<dbReference type="KEGG" id="palk:PSAKL28_38510"/>
<evidence type="ECO:0000313" key="6">
    <source>
        <dbReference type="EMBL" id="AIL63001.1"/>
    </source>
</evidence>
<dbReference type="eggNOG" id="COG2207">
    <property type="taxonomic scope" value="Bacteria"/>
</dbReference>
<organism evidence="6 7">
    <name type="scientific">Pseudomonas alkylphenolica</name>
    <dbReference type="NCBI Taxonomy" id="237609"/>
    <lineage>
        <taxon>Bacteria</taxon>
        <taxon>Pseudomonadati</taxon>
        <taxon>Pseudomonadota</taxon>
        <taxon>Gammaproteobacteria</taxon>
        <taxon>Pseudomonadales</taxon>
        <taxon>Pseudomonadaceae</taxon>
        <taxon>Pseudomonas</taxon>
    </lineage>
</organism>
<dbReference type="SMART" id="SM00342">
    <property type="entry name" value="HTH_ARAC"/>
    <property type="match status" value="1"/>
</dbReference>
<dbReference type="PRINTS" id="PR00032">
    <property type="entry name" value="HTHARAC"/>
</dbReference>
<evidence type="ECO:0000259" key="5">
    <source>
        <dbReference type="PROSITE" id="PS01124"/>
    </source>
</evidence>
<dbReference type="InterPro" id="IPR032687">
    <property type="entry name" value="AraC-type_N"/>
</dbReference>